<evidence type="ECO:0000313" key="2">
    <source>
        <dbReference type="EMBL" id="SUZ56787.1"/>
    </source>
</evidence>
<name>A0A381NQI7_9ZZZZ</name>
<dbReference type="AlphaFoldDB" id="A0A381NQI7"/>
<dbReference type="EMBL" id="UINC01000523">
    <property type="protein sequence ID" value="SUZ56787.1"/>
    <property type="molecule type" value="Genomic_DNA"/>
</dbReference>
<gene>
    <name evidence="2" type="ORF">METZ01_LOCUS9641</name>
</gene>
<organism evidence="2">
    <name type="scientific">marine metagenome</name>
    <dbReference type="NCBI Taxonomy" id="408172"/>
    <lineage>
        <taxon>unclassified sequences</taxon>
        <taxon>metagenomes</taxon>
        <taxon>ecological metagenomes</taxon>
    </lineage>
</organism>
<dbReference type="Pfam" id="PF06439">
    <property type="entry name" value="3keto-disac_hyd"/>
    <property type="match status" value="1"/>
</dbReference>
<proteinExistence type="predicted"/>
<dbReference type="InterPro" id="IPR010496">
    <property type="entry name" value="AL/BT2_dom"/>
</dbReference>
<dbReference type="GO" id="GO:0016787">
    <property type="term" value="F:hydrolase activity"/>
    <property type="evidence" value="ECO:0007669"/>
    <property type="project" value="InterPro"/>
</dbReference>
<protein>
    <recommendedName>
        <fullName evidence="1">3-keto-alpha-glucoside-1,2-lyase/3-keto-2-hydroxy-glucal hydratase domain-containing protein</fullName>
    </recommendedName>
</protein>
<feature type="domain" description="3-keto-alpha-glucoside-1,2-lyase/3-keto-2-hydroxy-glucal hydratase" evidence="1">
    <location>
        <begin position="28"/>
        <end position="191"/>
    </location>
</feature>
<reference evidence="2" key="1">
    <citation type="submission" date="2018-05" db="EMBL/GenBank/DDBJ databases">
        <authorList>
            <person name="Lanie J.A."/>
            <person name="Ng W.-L."/>
            <person name="Kazmierczak K.M."/>
            <person name="Andrzejewski T.M."/>
            <person name="Davidsen T.M."/>
            <person name="Wayne K.J."/>
            <person name="Tettelin H."/>
            <person name="Glass J.I."/>
            <person name="Rusch D."/>
            <person name="Podicherti R."/>
            <person name="Tsui H.-C.T."/>
            <person name="Winkler M.E."/>
        </authorList>
    </citation>
    <scope>NUCLEOTIDE SEQUENCE</scope>
</reference>
<accession>A0A381NQI7</accession>
<evidence type="ECO:0000259" key="1">
    <source>
        <dbReference type="Pfam" id="PF06439"/>
    </source>
</evidence>
<dbReference type="Gene3D" id="2.60.120.560">
    <property type="entry name" value="Exo-inulinase, domain 1"/>
    <property type="match status" value="1"/>
</dbReference>
<sequence length="194" mass="20842">MNRLLTTTVGCSFALVALPTLAIAQAGGFTTLFDGSSLDGWRVLGNANWELSEGAVSANSGNGFLVSEESYGDFELSLEFWVDTPANSGIFIRCSDPQSVNDRNSYEVNIYDTRADQTYRTGGIVHLAAPSAVINSGGQWNTYQITALGSRLVVNLNGTQTVDTTDDQFASGPIALQYGAGIVRFRNVRIRSLD</sequence>